<reference evidence="11" key="1">
    <citation type="submission" date="2019-06" db="EMBL/GenBank/DDBJ databases">
        <authorList>
            <person name="Broberg M."/>
        </authorList>
    </citation>
    <scope>NUCLEOTIDE SEQUENCE [LARGE SCALE GENOMIC DNA]</scope>
</reference>
<evidence type="ECO:0000313" key="11">
    <source>
        <dbReference type="Proteomes" id="UP000775872"/>
    </source>
</evidence>
<dbReference type="SUPFAM" id="SSF51735">
    <property type="entry name" value="NAD(P)-binding Rossmann-fold domains"/>
    <property type="match status" value="1"/>
</dbReference>
<keyword evidence="3 7" id="KW-0479">Metal-binding</keyword>
<evidence type="ECO:0000256" key="6">
    <source>
        <dbReference type="ARBA" id="ARBA00023027"/>
    </source>
</evidence>
<evidence type="ECO:0000259" key="9">
    <source>
        <dbReference type="Pfam" id="PF08240"/>
    </source>
</evidence>
<keyword evidence="6" id="KW-0520">NAD</keyword>
<dbReference type="CDD" id="cd08282">
    <property type="entry name" value="PFDH_like"/>
    <property type="match status" value="1"/>
</dbReference>
<dbReference type="PANTHER" id="PTHR42813">
    <property type="entry name" value="ZINC-TYPE ALCOHOL DEHYDROGENASE-LIKE"/>
    <property type="match status" value="1"/>
</dbReference>
<gene>
    <name evidence="10" type="ORF">CSOL1703_00017417</name>
</gene>
<comment type="cofactor">
    <cofactor evidence="1 7">
        <name>Zn(2+)</name>
        <dbReference type="ChEBI" id="CHEBI:29105"/>
    </cofactor>
</comment>
<dbReference type="Pfam" id="PF00107">
    <property type="entry name" value="ADH_zinc_N"/>
    <property type="match status" value="1"/>
</dbReference>
<reference evidence="10 11" key="2">
    <citation type="submission" date="2021-10" db="EMBL/GenBank/DDBJ databases">
        <authorList>
            <person name="Piombo E."/>
        </authorList>
    </citation>
    <scope>NUCLEOTIDE SEQUENCE [LARGE SCALE GENOMIC DNA]</scope>
</reference>
<evidence type="ECO:0000256" key="3">
    <source>
        <dbReference type="ARBA" id="ARBA00022723"/>
    </source>
</evidence>
<evidence type="ECO:0000313" key="10">
    <source>
        <dbReference type="EMBL" id="CAH0055315.1"/>
    </source>
</evidence>
<dbReference type="OrthoDB" id="3941538at2759"/>
<dbReference type="InterPro" id="IPR013154">
    <property type="entry name" value="ADH-like_N"/>
</dbReference>
<evidence type="ECO:0000256" key="7">
    <source>
        <dbReference type="RuleBase" id="RU361277"/>
    </source>
</evidence>
<evidence type="ECO:0000256" key="4">
    <source>
        <dbReference type="ARBA" id="ARBA00022833"/>
    </source>
</evidence>
<name>A0A9P0EPU8_9HYPO</name>
<feature type="domain" description="Alcohol dehydrogenase-like N-terminal" evidence="9">
    <location>
        <begin position="35"/>
        <end position="150"/>
    </location>
</feature>
<dbReference type="SUPFAM" id="SSF50129">
    <property type="entry name" value="GroES-like"/>
    <property type="match status" value="1"/>
</dbReference>
<sequence>MTNLSAQGYMKAVQWGGKIGHMSTNIVPIPKITKPEDAIVRITSSAICGTDLHIYHGLVGAKDVPWGVGHEAVGVIEEVGPAVDFFQRGDRVLILCMAEDGNFLPKPSMSFVSLEGPVTFGLGLEMGSDKGLQTEYACIPWADSSLVKIPSSLDDKEWLPLTDAFPTGWSALSRSGFEAGDTVAVFGAGGIGLMCAYSAILRGASLVYVVDHVSSRLAKAAAIGAMPINFTRGGKASEQILALRPQGVKRSVDCVGETCVNEDLQLQQDYILREATAITTLNGGIGIAGAYMLSLVNGGKGTEASRKLGIKPEISFPIEQAWFKGLRIQGGMLDLKNSVPALVELVKNGAARPGFLFSGEYSLEDAPLAYQRFEQREESKVILKGKRK</sequence>
<dbReference type="InterPro" id="IPR036291">
    <property type="entry name" value="NAD(P)-bd_dom_sf"/>
</dbReference>
<comment type="similarity">
    <text evidence="2 7">Belongs to the zinc-containing alcohol dehydrogenase family.</text>
</comment>
<feature type="domain" description="Alcohol dehydrogenase-like C-terminal" evidence="8">
    <location>
        <begin position="190"/>
        <end position="266"/>
    </location>
</feature>
<dbReference type="InterPro" id="IPR011032">
    <property type="entry name" value="GroES-like_sf"/>
</dbReference>
<dbReference type="PANTHER" id="PTHR42813:SF3">
    <property type="entry name" value="GLUTATHIONE-INDEPENDENT FORMALDEHYDE DEHYDROGENASE"/>
    <property type="match status" value="1"/>
</dbReference>
<dbReference type="AlphaFoldDB" id="A0A9P0EPU8"/>
<keyword evidence="4 7" id="KW-0862">Zinc</keyword>
<proteinExistence type="inferred from homology"/>
<accession>A0A9P0EPU8</accession>
<dbReference type="InterPro" id="IPR013149">
    <property type="entry name" value="ADH-like_C"/>
</dbReference>
<dbReference type="InterPro" id="IPR002328">
    <property type="entry name" value="ADH_Zn_CS"/>
</dbReference>
<dbReference type="PROSITE" id="PS00059">
    <property type="entry name" value="ADH_ZINC"/>
    <property type="match status" value="1"/>
</dbReference>
<evidence type="ECO:0000256" key="2">
    <source>
        <dbReference type="ARBA" id="ARBA00008072"/>
    </source>
</evidence>
<keyword evidence="5" id="KW-0560">Oxidoreductase</keyword>
<dbReference type="Gene3D" id="3.90.180.10">
    <property type="entry name" value="Medium-chain alcohol dehydrogenases, catalytic domain"/>
    <property type="match status" value="1"/>
</dbReference>
<dbReference type="GO" id="GO:0016491">
    <property type="term" value="F:oxidoreductase activity"/>
    <property type="evidence" value="ECO:0007669"/>
    <property type="project" value="UniProtKB-KW"/>
</dbReference>
<dbReference type="Proteomes" id="UP000775872">
    <property type="component" value="Unassembled WGS sequence"/>
</dbReference>
<evidence type="ECO:0000259" key="8">
    <source>
        <dbReference type="Pfam" id="PF00107"/>
    </source>
</evidence>
<dbReference type="Gene3D" id="3.40.50.720">
    <property type="entry name" value="NAD(P)-binding Rossmann-like Domain"/>
    <property type="match status" value="1"/>
</dbReference>
<dbReference type="Pfam" id="PF08240">
    <property type="entry name" value="ADH_N"/>
    <property type="match status" value="1"/>
</dbReference>
<evidence type="ECO:0000256" key="1">
    <source>
        <dbReference type="ARBA" id="ARBA00001947"/>
    </source>
</evidence>
<evidence type="ECO:0000256" key="5">
    <source>
        <dbReference type="ARBA" id="ARBA00023002"/>
    </source>
</evidence>
<dbReference type="GO" id="GO:0008270">
    <property type="term" value="F:zinc ion binding"/>
    <property type="evidence" value="ECO:0007669"/>
    <property type="project" value="InterPro"/>
</dbReference>
<protein>
    <submittedName>
        <fullName evidence="10">Uncharacterized protein</fullName>
    </submittedName>
</protein>
<organism evidence="10 11">
    <name type="scientific">Clonostachys solani</name>
    <dbReference type="NCBI Taxonomy" id="160281"/>
    <lineage>
        <taxon>Eukaryota</taxon>
        <taxon>Fungi</taxon>
        <taxon>Dikarya</taxon>
        <taxon>Ascomycota</taxon>
        <taxon>Pezizomycotina</taxon>
        <taxon>Sordariomycetes</taxon>
        <taxon>Hypocreomycetidae</taxon>
        <taxon>Hypocreales</taxon>
        <taxon>Bionectriaceae</taxon>
        <taxon>Clonostachys</taxon>
    </lineage>
</organism>
<dbReference type="EMBL" id="CABFOC020000056">
    <property type="protein sequence ID" value="CAH0055315.1"/>
    <property type="molecule type" value="Genomic_DNA"/>
</dbReference>
<keyword evidence="11" id="KW-1185">Reference proteome</keyword>
<comment type="caution">
    <text evidence="10">The sequence shown here is derived from an EMBL/GenBank/DDBJ whole genome shotgun (WGS) entry which is preliminary data.</text>
</comment>